<dbReference type="Proteomes" id="UP001234989">
    <property type="component" value="Chromosome 8"/>
</dbReference>
<name>A0AAF0ZJP7_SOLVR</name>
<protein>
    <submittedName>
        <fullName evidence="1">Uncharacterized protein</fullName>
    </submittedName>
</protein>
<accession>A0AAF0ZJP7</accession>
<proteinExistence type="predicted"/>
<dbReference type="AlphaFoldDB" id="A0AAF0ZJP7"/>
<organism evidence="1 2">
    <name type="scientific">Solanum verrucosum</name>
    <dbReference type="NCBI Taxonomy" id="315347"/>
    <lineage>
        <taxon>Eukaryota</taxon>
        <taxon>Viridiplantae</taxon>
        <taxon>Streptophyta</taxon>
        <taxon>Embryophyta</taxon>
        <taxon>Tracheophyta</taxon>
        <taxon>Spermatophyta</taxon>
        <taxon>Magnoliopsida</taxon>
        <taxon>eudicotyledons</taxon>
        <taxon>Gunneridae</taxon>
        <taxon>Pentapetalae</taxon>
        <taxon>asterids</taxon>
        <taxon>lamiids</taxon>
        <taxon>Solanales</taxon>
        <taxon>Solanaceae</taxon>
        <taxon>Solanoideae</taxon>
        <taxon>Solaneae</taxon>
        <taxon>Solanum</taxon>
    </lineage>
</organism>
<sequence>MGKMMTQHHFSSNHVIGGGIKLVNAIVPNIAQYPNDVKFEVLHNEEDQYLGNQMGGSHPNY</sequence>
<gene>
    <name evidence="1" type="ORF">MTR67_035281</name>
</gene>
<dbReference type="EMBL" id="CP133619">
    <property type="protein sequence ID" value="WMV41896.1"/>
    <property type="molecule type" value="Genomic_DNA"/>
</dbReference>
<reference evidence="1" key="1">
    <citation type="submission" date="2023-08" db="EMBL/GenBank/DDBJ databases">
        <title>A de novo genome assembly of Solanum verrucosum Schlechtendal, a Mexican diploid species geographically isolated from the other diploid A-genome species in potato relatives.</title>
        <authorList>
            <person name="Hosaka K."/>
        </authorList>
    </citation>
    <scope>NUCLEOTIDE SEQUENCE</scope>
    <source>
        <tissue evidence="1">Young leaves</tissue>
    </source>
</reference>
<evidence type="ECO:0000313" key="1">
    <source>
        <dbReference type="EMBL" id="WMV41896.1"/>
    </source>
</evidence>
<keyword evidence="2" id="KW-1185">Reference proteome</keyword>
<evidence type="ECO:0000313" key="2">
    <source>
        <dbReference type="Proteomes" id="UP001234989"/>
    </source>
</evidence>